<dbReference type="PANTHER" id="PTHR30344">
    <property type="entry name" value="6-PHOSPHOGLUCONOLACTONASE-RELATED"/>
    <property type="match status" value="1"/>
</dbReference>
<comment type="caution">
    <text evidence="2">The sequence shown here is derived from an EMBL/GenBank/DDBJ whole genome shotgun (WGS) entry which is preliminary data.</text>
</comment>
<dbReference type="InterPro" id="IPR050282">
    <property type="entry name" value="Cycloisomerase_2"/>
</dbReference>
<dbReference type="InterPro" id="IPR011045">
    <property type="entry name" value="N2O_reductase_N"/>
</dbReference>
<dbReference type="InterPro" id="IPR015943">
    <property type="entry name" value="WD40/YVTN_repeat-like_dom_sf"/>
</dbReference>
<evidence type="ECO:0000256" key="1">
    <source>
        <dbReference type="ARBA" id="ARBA00005564"/>
    </source>
</evidence>
<evidence type="ECO:0000313" key="2">
    <source>
        <dbReference type="EMBL" id="TGO04998.1"/>
    </source>
</evidence>
<name>A0A4Z1E1X1_9MICO</name>
<sequence length="360" mass="36745">MSAPANAPSSSPLLVLVANAGDGSISTFRLSDGALERLAVAEGLTGCSAFAVDAERDLVHAAVKGAGEGENAGLLTLSLDRATGVLTPRSRLDLPDGNLNYVALTRGGTGLLAASYGGGYGFTARVADGEVSEPVSRIAFANLHSVLASGDGAHAYFVSLGDDLIAQYAIGDDMALHALSPETVAAPTDSGPRHLVLSDDGSAVLVLTEFTAQVLRYARDSATGRLELTGSAPAADPSAGLGPSRLGLDPKENHVIWAADLRWGAPAPSGDGARHLWASERAASTLGAVTVAADGALTSPEHFTTTEPQPRGFDLSPDGAHLVAAGERSTTVSLYAVDGDRLELLQQAETGAGANWVRFV</sequence>
<reference evidence="2 3" key="1">
    <citation type="submission" date="2018-11" db="EMBL/GenBank/DDBJ databases">
        <title>Complete genome sequencing of the Actinobacteria Serinibacter sp. K3-2.</title>
        <authorList>
            <person name="Rakitin A.L."/>
            <person name="Beletsky A.V."/>
            <person name="Mardanov A.V."/>
            <person name="Ravin N.V."/>
            <person name="Gromova A.S."/>
            <person name="Filippova S.N."/>
            <person name="Gal'Chenko V.F."/>
        </authorList>
    </citation>
    <scope>NUCLEOTIDE SEQUENCE [LARGE SCALE GENOMIC DNA]</scope>
    <source>
        <strain evidence="2 3">K3-2</strain>
    </source>
</reference>
<dbReference type="Pfam" id="PF10282">
    <property type="entry name" value="Lactonase"/>
    <property type="match status" value="1"/>
</dbReference>
<proteinExistence type="inferred from homology"/>
<dbReference type="InterPro" id="IPR019405">
    <property type="entry name" value="Lactonase_7-beta_prop"/>
</dbReference>
<dbReference type="OrthoDB" id="3725564at2"/>
<dbReference type="GO" id="GO:0017057">
    <property type="term" value="F:6-phosphogluconolactonase activity"/>
    <property type="evidence" value="ECO:0007669"/>
    <property type="project" value="TreeGrafter"/>
</dbReference>
<dbReference type="SUPFAM" id="SSF50974">
    <property type="entry name" value="Nitrous oxide reductase, N-terminal domain"/>
    <property type="match status" value="1"/>
</dbReference>
<dbReference type="RefSeq" id="WP_135849073.1">
    <property type="nucleotide sequence ID" value="NZ_RHPJ01000002.1"/>
</dbReference>
<dbReference type="GO" id="GO:0005829">
    <property type="term" value="C:cytosol"/>
    <property type="evidence" value="ECO:0007669"/>
    <property type="project" value="TreeGrafter"/>
</dbReference>
<dbReference type="EMBL" id="RHPJ01000002">
    <property type="protein sequence ID" value="TGO04998.1"/>
    <property type="molecule type" value="Genomic_DNA"/>
</dbReference>
<evidence type="ECO:0000313" key="3">
    <source>
        <dbReference type="Proteomes" id="UP000297318"/>
    </source>
</evidence>
<protein>
    <recommendedName>
        <fullName evidence="4">6-phosphogluconolactonase</fullName>
    </recommendedName>
</protein>
<gene>
    <name evidence="2" type="ORF">SERN_1002</name>
</gene>
<evidence type="ECO:0008006" key="4">
    <source>
        <dbReference type="Google" id="ProtNLM"/>
    </source>
</evidence>
<dbReference type="Proteomes" id="UP000297318">
    <property type="component" value="Unassembled WGS sequence"/>
</dbReference>
<dbReference type="Gene3D" id="2.130.10.10">
    <property type="entry name" value="YVTN repeat-like/Quinoprotein amine dehydrogenase"/>
    <property type="match status" value="1"/>
</dbReference>
<comment type="similarity">
    <text evidence="1">Belongs to the cycloisomerase 2 family.</text>
</comment>
<dbReference type="PANTHER" id="PTHR30344:SF1">
    <property type="entry name" value="6-PHOSPHOGLUCONOLACTONASE"/>
    <property type="match status" value="1"/>
</dbReference>
<accession>A0A4Z1E1X1</accession>
<keyword evidence="3" id="KW-1185">Reference proteome</keyword>
<dbReference type="AlphaFoldDB" id="A0A4Z1E1X1"/>
<organism evidence="2 3">
    <name type="scientific">Serinibacter arcticus</name>
    <dbReference type="NCBI Taxonomy" id="1655435"/>
    <lineage>
        <taxon>Bacteria</taxon>
        <taxon>Bacillati</taxon>
        <taxon>Actinomycetota</taxon>
        <taxon>Actinomycetes</taxon>
        <taxon>Micrococcales</taxon>
        <taxon>Beutenbergiaceae</taxon>
        <taxon>Serinibacter</taxon>
    </lineage>
</organism>